<feature type="chain" id="PRO_5035431516" description="Peptidase S1 domain-containing protein" evidence="1">
    <location>
        <begin position="20"/>
        <end position="124"/>
    </location>
</feature>
<dbReference type="OrthoDB" id="6380398at2759"/>
<dbReference type="InterPro" id="IPR001254">
    <property type="entry name" value="Trypsin_dom"/>
</dbReference>
<accession>A0A8K0CJB5</accession>
<proteinExistence type="predicted"/>
<organism evidence="3 4">
    <name type="scientific">Ignelater luminosus</name>
    <name type="common">Cucubano</name>
    <name type="synonym">Pyrophorus luminosus</name>
    <dbReference type="NCBI Taxonomy" id="2038154"/>
    <lineage>
        <taxon>Eukaryota</taxon>
        <taxon>Metazoa</taxon>
        <taxon>Ecdysozoa</taxon>
        <taxon>Arthropoda</taxon>
        <taxon>Hexapoda</taxon>
        <taxon>Insecta</taxon>
        <taxon>Pterygota</taxon>
        <taxon>Neoptera</taxon>
        <taxon>Endopterygota</taxon>
        <taxon>Coleoptera</taxon>
        <taxon>Polyphaga</taxon>
        <taxon>Elateriformia</taxon>
        <taxon>Elateroidea</taxon>
        <taxon>Elateridae</taxon>
        <taxon>Agrypninae</taxon>
        <taxon>Pyrophorini</taxon>
        <taxon>Ignelater</taxon>
    </lineage>
</organism>
<dbReference type="Proteomes" id="UP000801492">
    <property type="component" value="Unassembled WGS sequence"/>
</dbReference>
<dbReference type="AlphaFoldDB" id="A0A8K0CJB5"/>
<reference evidence="3" key="1">
    <citation type="submission" date="2019-08" db="EMBL/GenBank/DDBJ databases">
        <title>The genome of the North American firefly Photinus pyralis.</title>
        <authorList>
            <consortium name="Photinus pyralis genome working group"/>
            <person name="Fallon T.R."/>
            <person name="Sander Lower S.E."/>
            <person name="Weng J.-K."/>
        </authorList>
    </citation>
    <scope>NUCLEOTIDE SEQUENCE</scope>
    <source>
        <strain evidence="3">TRF0915ILg1</strain>
        <tissue evidence="3">Whole body</tissue>
    </source>
</reference>
<feature type="non-terminal residue" evidence="3">
    <location>
        <position position="124"/>
    </location>
</feature>
<feature type="signal peptide" evidence="1">
    <location>
        <begin position="1"/>
        <end position="19"/>
    </location>
</feature>
<comment type="caution">
    <text evidence="3">The sequence shown here is derived from an EMBL/GenBank/DDBJ whole genome shotgun (WGS) entry which is preliminary data.</text>
</comment>
<dbReference type="Pfam" id="PF00089">
    <property type="entry name" value="Trypsin"/>
    <property type="match status" value="1"/>
</dbReference>
<dbReference type="EMBL" id="VTPC01088492">
    <property type="protein sequence ID" value="KAF2886166.1"/>
    <property type="molecule type" value="Genomic_DNA"/>
</dbReference>
<evidence type="ECO:0000313" key="3">
    <source>
        <dbReference type="EMBL" id="KAF2886166.1"/>
    </source>
</evidence>
<gene>
    <name evidence="3" type="ORF">ILUMI_20007</name>
</gene>
<name>A0A8K0CJB5_IGNLU</name>
<dbReference type="Gene3D" id="2.40.10.10">
    <property type="entry name" value="Trypsin-like serine proteases"/>
    <property type="match status" value="1"/>
</dbReference>
<protein>
    <recommendedName>
        <fullName evidence="2">Peptidase S1 domain-containing protein</fullName>
    </recommendedName>
</protein>
<feature type="domain" description="Peptidase S1" evidence="2">
    <location>
        <begin position="75"/>
        <end position="120"/>
    </location>
</feature>
<keyword evidence="1" id="KW-0732">Signal</keyword>
<sequence length="124" mass="14075">MYFKLAVLFTIISALYVQSEPHDGIFINRLKSLRCHENDADGAVVLKRFYSKELPDVSLCGIHSDNNNTIESEWTNTGKFPWVVALLFKNKEIDKDEVVKCGGTIINRRFVLTSASCATNIKYE</sequence>
<evidence type="ECO:0000259" key="2">
    <source>
        <dbReference type="Pfam" id="PF00089"/>
    </source>
</evidence>
<evidence type="ECO:0000256" key="1">
    <source>
        <dbReference type="SAM" id="SignalP"/>
    </source>
</evidence>
<dbReference type="GO" id="GO:0006508">
    <property type="term" value="P:proteolysis"/>
    <property type="evidence" value="ECO:0007669"/>
    <property type="project" value="InterPro"/>
</dbReference>
<dbReference type="InterPro" id="IPR009003">
    <property type="entry name" value="Peptidase_S1_PA"/>
</dbReference>
<keyword evidence="4" id="KW-1185">Reference proteome</keyword>
<evidence type="ECO:0000313" key="4">
    <source>
        <dbReference type="Proteomes" id="UP000801492"/>
    </source>
</evidence>
<dbReference type="InterPro" id="IPR043504">
    <property type="entry name" value="Peptidase_S1_PA_chymotrypsin"/>
</dbReference>
<dbReference type="SUPFAM" id="SSF50494">
    <property type="entry name" value="Trypsin-like serine proteases"/>
    <property type="match status" value="1"/>
</dbReference>
<dbReference type="GO" id="GO:0004252">
    <property type="term" value="F:serine-type endopeptidase activity"/>
    <property type="evidence" value="ECO:0007669"/>
    <property type="project" value="InterPro"/>
</dbReference>